<dbReference type="EnsemblPlants" id="MELO3C028866.2.1">
    <property type="protein sequence ID" value="MELO3C028866.2.1"/>
    <property type="gene ID" value="MELO3C028866.2"/>
</dbReference>
<dbReference type="AlphaFoldDB" id="A0A1S4E3H5"/>
<proteinExistence type="predicted"/>
<accession>A0A1S4E3H5</accession>
<protein>
    <submittedName>
        <fullName evidence="1">Uncharacterized protein</fullName>
    </submittedName>
</protein>
<gene>
    <name evidence="1" type="primary">107991884</name>
</gene>
<sequence>MNSHSQRRNNKKEHEFSEMNKKIKKGIIIPWEQKKEVIDKEEIQIQKDLDQLTNWIKMVDAMNDEKLKEYLQDTPQELKIIKITKCNTKRKEQKIENPKYLASYGIMASVWKFHKQDNDQQQQLS</sequence>
<dbReference type="Gramene" id="MELO3C028866.2.1">
    <property type="protein sequence ID" value="MELO3C028866.2.1"/>
    <property type="gene ID" value="MELO3C028866.2"/>
</dbReference>
<reference evidence="1" key="1">
    <citation type="submission" date="2023-03" db="UniProtKB">
        <authorList>
            <consortium name="EnsemblPlants"/>
        </authorList>
    </citation>
    <scope>IDENTIFICATION</scope>
</reference>
<organism evidence="1">
    <name type="scientific">Cucumis melo</name>
    <name type="common">Muskmelon</name>
    <dbReference type="NCBI Taxonomy" id="3656"/>
    <lineage>
        <taxon>Eukaryota</taxon>
        <taxon>Viridiplantae</taxon>
        <taxon>Streptophyta</taxon>
        <taxon>Embryophyta</taxon>
        <taxon>Tracheophyta</taxon>
        <taxon>Spermatophyta</taxon>
        <taxon>Magnoliopsida</taxon>
        <taxon>eudicotyledons</taxon>
        <taxon>Gunneridae</taxon>
        <taxon>Pentapetalae</taxon>
        <taxon>rosids</taxon>
        <taxon>fabids</taxon>
        <taxon>Cucurbitales</taxon>
        <taxon>Cucurbitaceae</taxon>
        <taxon>Benincaseae</taxon>
        <taxon>Cucumis</taxon>
    </lineage>
</organism>
<evidence type="ECO:0000313" key="1">
    <source>
        <dbReference type="EnsemblPlants" id="MELO3C028866.2.1"/>
    </source>
</evidence>
<name>A0A1S4E3H5_CUCME</name>